<evidence type="ECO:0000256" key="1">
    <source>
        <dbReference type="SAM" id="MobiDB-lite"/>
    </source>
</evidence>
<dbReference type="EMBL" id="CAWUHD010000001">
    <property type="protein sequence ID" value="CAK7208368.1"/>
    <property type="molecule type" value="Genomic_DNA"/>
</dbReference>
<reference evidence="3 4" key="1">
    <citation type="submission" date="2024-01" db="EMBL/GenBank/DDBJ databases">
        <authorList>
            <person name="Allen C."/>
            <person name="Tagirdzhanova G."/>
        </authorList>
    </citation>
    <scope>NUCLEOTIDE SEQUENCE [LARGE SCALE GENOMIC DNA]</scope>
</reference>
<evidence type="ECO:0000259" key="2">
    <source>
        <dbReference type="PROSITE" id="PS50181"/>
    </source>
</evidence>
<feature type="region of interest" description="Disordered" evidence="1">
    <location>
        <begin position="491"/>
        <end position="518"/>
    </location>
</feature>
<dbReference type="InterPro" id="IPR001810">
    <property type="entry name" value="F-box_dom"/>
</dbReference>
<dbReference type="PANTHER" id="PTHR13252">
    <property type="entry name" value="F-BOX ONLY PROTEIN 28"/>
    <property type="match status" value="1"/>
</dbReference>
<protein>
    <recommendedName>
        <fullName evidence="2">F-box domain-containing protein</fullName>
    </recommendedName>
</protein>
<proteinExistence type="predicted"/>
<accession>A0ABP0AKM3</accession>
<evidence type="ECO:0000313" key="4">
    <source>
        <dbReference type="Proteomes" id="UP001642482"/>
    </source>
</evidence>
<dbReference type="Gene3D" id="1.20.1280.50">
    <property type="match status" value="1"/>
</dbReference>
<evidence type="ECO:0000313" key="3">
    <source>
        <dbReference type="EMBL" id="CAK7208368.1"/>
    </source>
</evidence>
<dbReference type="InterPro" id="IPR036322">
    <property type="entry name" value="WD40_repeat_dom_sf"/>
</dbReference>
<comment type="caution">
    <text evidence="3">The sequence shown here is derived from an EMBL/GenBank/DDBJ whole genome shotgun (WGS) entry which is preliminary data.</text>
</comment>
<dbReference type="PANTHER" id="PTHR13252:SF9">
    <property type="entry name" value="F-BOX ONLY PROTEIN 28"/>
    <property type="match status" value="1"/>
</dbReference>
<feature type="domain" description="F-box" evidence="2">
    <location>
        <begin position="3"/>
        <end position="49"/>
    </location>
</feature>
<dbReference type="Pfam" id="PF12937">
    <property type="entry name" value="F-box-like"/>
    <property type="match status" value="1"/>
</dbReference>
<keyword evidence="4" id="KW-1185">Reference proteome</keyword>
<sequence>MEAPNLDVLPIELALQIMSYLTPHDVVAVLGTSRRLRAICRDDSFWRSLCFDNSRLASTLRRRNWRQNNARPKTAKARKTEIRAAWNAVFEHDEPASWYDEYIQRHAPVVTNWFELPRRRNGTRLLDNADVLEVCGVALYRPQGASNIGVGDGAQDDVDGDVDERVSKFHGIPTLLAVAPLEDGSVCLWDVNGTMKRRGAIVQQSAPGLLFSEIQDATLDKSQRTPVFSVTECVAVDSSKHLAYFAIENRLVEVDLQTMSVVGVEGFPHPISALSAAHPSVPLSVGTGSGIYLHDTRTRLKTEAHTSEFKSVDEIAAQNMNCAPFPRPGPLSIIHVQEYGSEEEISNDIFAAGRISSILHYDRRKLSVVKNAIHSGASLSGLTSMPYPFPSIEDYGRLKQSESWTSQSTGRTVVACGEYKSKGSLELYPVDERQLNVPMVNRQTSSSAKVFSVVSHGRRLAISDGAGFIRWFERDGFTEVRRCTLGGDDYVEEGDEGETEAAQRMMDESRYSRRNANKNASWSETGDIARKLLATKSTCKGNGLESNFENNDLLFWTGEKLGILSFSPKPGSRAIDFVEDTMTAAERALEKEGNAYRAKMRQFFKSARYFGEDSDSDD</sequence>
<dbReference type="SUPFAM" id="SSF81383">
    <property type="entry name" value="F-box domain"/>
    <property type="match status" value="1"/>
</dbReference>
<organism evidence="3 4">
    <name type="scientific">Sporothrix eucalyptigena</name>
    <dbReference type="NCBI Taxonomy" id="1812306"/>
    <lineage>
        <taxon>Eukaryota</taxon>
        <taxon>Fungi</taxon>
        <taxon>Dikarya</taxon>
        <taxon>Ascomycota</taxon>
        <taxon>Pezizomycotina</taxon>
        <taxon>Sordariomycetes</taxon>
        <taxon>Sordariomycetidae</taxon>
        <taxon>Ophiostomatales</taxon>
        <taxon>Ophiostomataceae</taxon>
        <taxon>Sporothrix</taxon>
    </lineage>
</organism>
<dbReference type="SMART" id="SM00256">
    <property type="entry name" value="FBOX"/>
    <property type="match status" value="1"/>
</dbReference>
<gene>
    <name evidence="3" type="ORF">SEUCBS140593_000149</name>
</gene>
<dbReference type="PROSITE" id="PS50181">
    <property type="entry name" value="FBOX"/>
    <property type="match status" value="1"/>
</dbReference>
<dbReference type="InterPro" id="IPR036047">
    <property type="entry name" value="F-box-like_dom_sf"/>
</dbReference>
<dbReference type="InterPro" id="IPR039719">
    <property type="entry name" value="FBXO28"/>
</dbReference>
<dbReference type="SUPFAM" id="SSF50978">
    <property type="entry name" value="WD40 repeat-like"/>
    <property type="match status" value="1"/>
</dbReference>
<dbReference type="Proteomes" id="UP001642482">
    <property type="component" value="Unassembled WGS sequence"/>
</dbReference>
<name>A0ABP0AKM3_9PEZI</name>